<accession>A0A8W8HZ49</accession>
<feature type="domain" description="Death" evidence="3">
    <location>
        <begin position="261"/>
        <end position="312"/>
    </location>
</feature>
<evidence type="ECO:0000313" key="5">
    <source>
        <dbReference type="Proteomes" id="UP000005408"/>
    </source>
</evidence>
<evidence type="ECO:0000256" key="1">
    <source>
        <dbReference type="SAM" id="Coils"/>
    </source>
</evidence>
<dbReference type="InterPro" id="IPR000488">
    <property type="entry name" value="Death_dom"/>
</dbReference>
<dbReference type="Gene3D" id="1.10.533.10">
    <property type="entry name" value="Death Domain, Fas"/>
    <property type="match status" value="1"/>
</dbReference>
<feature type="coiled-coil region" evidence="1">
    <location>
        <begin position="28"/>
        <end position="62"/>
    </location>
</feature>
<name>A0A8W8HZ49_MAGGI</name>
<evidence type="ECO:0000259" key="3">
    <source>
        <dbReference type="PROSITE" id="PS50017"/>
    </source>
</evidence>
<dbReference type="Pfam" id="PF00531">
    <property type="entry name" value="Death"/>
    <property type="match status" value="1"/>
</dbReference>
<evidence type="ECO:0000256" key="2">
    <source>
        <dbReference type="SAM" id="MobiDB-lite"/>
    </source>
</evidence>
<dbReference type="PROSITE" id="PS50017">
    <property type="entry name" value="DEATH_DOMAIN"/>
    <property type="match status" value="1"/>
</dbReference>
<protein>
    <recommendedName>
        <fullName evidence="3">Death domain-containing protein</fullName>
    </recommendedName>
</protein>
<keyword evidence="5" id="KW-1185">Reference proteome</keyword>
<dbReference type="GO" id="GO:0007165">
    <property type="term" value="P:signal transduction"/>
    <property type="evidence" value="ECO:0007669"/>
    <property type="project" value="InterPro"/>
</dbReference>
<dbReference type="OrthoDB" id="6285815at2759"/>
<organism evidence="4 5">
    <name type="scientific">Magallana gigas</name>
    <name type="common">Pacific oyster</name>
    <name type="synonym">Crassostrea gigas</name>
    <dbReference type="NCBI Taxonomy" id="29159"/>
    <lineage>
        <taxon>Eukaryota</taxon>
        <taxon>Metazoa</taxon>
        <taxon>Spiralia</taxon>
        <taxon>Lophotrochozoa</taxon>
        <taxon>Mollusca</taxon>
        <taxon>Bivalvia</taxon>
        <taxon>Autobranchia</taxon>
        <taxon>Pteriomorphia</taxon>
        <taxon>Ostreida</taxon>
        <taxon>Ostreoidea</taxon>
        <taxon>Ostreidae</taxon>
        <taxon>Magallana</taxon>
    </lineage>
</organism>
<sequence length="333" mass="38336">MASKQKKSSMKKETRSNSAKISASLKEQLISKEKLEDLTNQNEKLQKTIQTYKEENGQLKDKVEYLGKKIVEYGQSKGYKLSEEENSKMPFNVSVENLNKILDFIINGDKRKKKGPVELRVEELETRITHLNMELAKMVQLRLSLENGLEDIEFCETLVDAKTKARFLLYELKGNRLFSCLEQEEDENYDVTTVPPNEADHPVSTTVPPLDTPKQSLVKEFQPVSLSPPLKKLPGDTHIKNMHPDLKKYVIQNLSMYKGNGADWRMLGERVGIPLETIQQWRRWKVENPAEYVLQSWGQSGGATVRMLHRHLISPQMTCIILAKRISDFYLVE</sequence>
<dbReference type="InterPro" id="IPR011029">
    <property type="entry name" value="DEATH-like_dom_sf"/>
</dbReference>
<dbReference type="EnsemblMetazoa" id="G11757.1">
    <property type="protein sequence ID" value="G11757.1:cds"/>
    <property type="gene ID" value="G11757"/>
</dbReference>
<keyword evidence="1" id="KW-0175">Coiled coil</keyword>
<proteinExistence type="predicted"/>
<dbReference type="OMA" id="HEMERMS"/>
<dbReference type="AlphaFoldDB" id="A0A8W8HZ49"/>
<evidence type="ECO:0000313" key="4">
    <source>
        <dbReference type="EnsemblMetazoa" id="G11757.1:cds"/>
    </source>
</evidence>
<dbReference type="SUPFAM" id="SSF47986">
    <property type="entry name" value="DEATH domain"/>
    <property type="match status" value="1"/>
</dbReference>
<dbReference type="Proteomes" id="UP000005408">
    <property type="component" value="Unassembled WGS sequence"/>
</dbReference>
<feature type="region of interest" description="Disordered" evidence="2">
    <location>
        <begin position="1"/>
        <end position="23"/>
    </location>
</feature>
<reference evidence="4" key="1">
    <citation type="submission" date="2022-08" db="UniProtKB">
        <authorList>
            <consortium name="EnsemblMetazoa"/>
        </authorList>
    </citation>
    <scope>IDENTIFICATION</scope>
    <source>
        <strain evidence="4">05x7-T-G4-1.051#20</strain>
    </source>
</reference>